<dbReference type="AlphaFoldDB" id="A0A235F908"/>
<dbReference type="Pfam" id="PF00903">
    <property type="entry name" value="Glyoxalase"/>
    <property type="match status" value="1"/>
</dbReference>
<dbReference type="OrthoDB" id="2184229at2"/>
<dbReference type="CDD" id="cd06587">
    <property type="entry name" value="VOC"/>
    <property type="match status" value="1"/>
</dbReference>
<evidence type="ECO:0000313" key="3">
    <source>
        <dbReference type="Proteomes" id="UP000215059"/>
    </source>
</evidence>
<dbReference type="InterPro" id="IPR004360">
    <property type="entry name" value="Glyas_Fos-R_dOase_dom"/>
</dbReference>
<sequence>MFKVGSIFIPVTDIEKSTHWYERFLGVKKIDCWEGGAGFFLPIGTTQLALVKVDSQQSTEFAVNGSQKNAYYNFVVEDIESAHKHFKDNGVVTTEIDDFGGMKFFSFYDLDGNPFSVVNEVESSPYHSDNVKQMQERALNNS</sequence>
<dbReference type="RefSeq" id="WP_094252533.1">
    <property type="nucleotide sequence ID" value="NZ_JBHLXL010000001.1"/>
</dbReference>
<dbReference type="SUPFAM" id="SSF54593">
    <property type="entry name" value="Glyoxalase/Bleomycin resistance protein/Dihydroxybiphenyl dioxygenase"/>
    <property type="match status" value="1"/>
</dbReference>
<reference evidence="2 3" key="1">
    <citation type="submission" date="2017-07" db="EMBL/GenBank/DDBJ databases">
        <title>Fictibacillus sp. nov. GDSW-R2A3 Genome sequencing and assembly.</title>
        <authorList>
            <person name="Mayilraj S."/>
        </authorList>
    </citation>
    <scope>NUCLEOTIDE SEQUENCE [LARGE SCALE GENOMIC DNA]</scope>
    <source>
        <strain evidence="2 3">GDSW-R2A3</strain>
    </source>
</reference>
<name>A0A235F908_9BACL</name>
<dbReference type="InterPro" id="IPR029068">
    <property type="entry name" value="Glyas_Bleomycin-R_OHBP_Dase"/>
</dbReference>
<evidence type="ECO:0000259" key="1">
    <source>
        <dbReference type="PROSITE" id="PS51819"/>
    </source>
</evidence>
<dbReference type="EMBL" id="NOII01000003">
    <property type="protein sequence ID" value="OYD57185.1"/>
    <property type="molecule type" value="Genomic_DNA"/>
</dbReference>
<proteinExistence type="predicted"/>
<feature type="domain" description="VOC" evidence="1">
    <location>
        <begin position="3"/>
        <end position="120"/>
    </location>
</feature>
<gene>
    <name evidence="2" type="ORF">CGZ90_10855</name>
</gene>
<evidence type="ECO:0000313" key="2">
    <source>
        <dbReference type="EMBL" id="OYD57185.1"/>
    </source>
</evidence>
<organism evidence="2 3">
    <name type="scientific">Fictibacillus aquaticus</name>
    <dbReference type="NCBI Taxonomy" id="2021314"/>
    <lineage>
        <taxon>Bacteria</taxon>
        <taxon>Bacillati</taxon>
        <taxon>Bacillota</taxon>
        <taxon>Bacilli</taxon>
        <taxon>Bacillales</taxon>
        <taxon>Fictibacillaceae</taxon>
        <taxon>Fictibacillus</taxon>
    </lineage>
</organism>
<keyword evidence="3" id="KW-1185">Reference proteome</keyword>
<comment type="caution">
    <text evidence="2">The sequence shown here is derived from an EMBL/GenBank/DDBJ whole genome shotgun (WGS) entry which is preliminary data.</text>
</comment>
<dbReference type="Gene3D" id="3.10.180.10">
    <property type="entry name" value="2,3-Dihydroxybiphenyl 1,2-Dioxygenase, domain 1"/>
    <property type="match status" value="1"/>
</dbReference>
<protein>
    <submittedName>
        <fullName evidence="2">Glyoxalase</fullName>
    </submittedName>
</protein>
<dbReference type="Proteomes" id="UP000215059">
    <property type="component" value="Unassembled WGS sequence"/>
</dbReference>
<dbReference type="PROSITE" id="PS51819">
    <property type="entry name" value="VOC"/>
    <property type="match status" value="1"/>
</dbReference>
<accession>A0A235F908</accession>
<dbReference type="InterPro" id="IPR037523">
    <property type="entry name" value="VOC_core"/>
</dbReference>